<dbReference type="InterPro" id="IPR011604">
    <property type="entry name" value="PDDEXK-like_dom_sf"/>
</dbReference>
<comment type="caution">
    <text evidence="2">The sequence shown here is derived from an EMBL/GenBank/DDBJ whole genome shotgun (WGS) entry which is preliminary data.</text>
</comment>
<dbReference type="Proteomes" id="UP001156641">
    <property type="component" value="Unassembled WGS sequence"/>
</dbReference>
<protein>
    <submittedName>
        <fullName evidence="2">Double-strand break repair protein AddB</fullName>
    </submittedName>
</protein>
<dbReference type="NCBIfam" id="TIGR02786">
    <property type="entry name" value="addB_alphas"/>
    <property type="match status" value="1"/>
</dbReference>
<keyword evidence="3" id="KW-1185">Reference proteome</keyword>
<organism evidence="2 3">
    <name type="scientific">Acidocella aquatica</name>
    <dbReference type="NCBI Taxonomy" id="1922313"/>
    <lineage>
        <taxon>Bacteria</taxon>
        <taxon>Pseudomonadati</taxon>
        <taxon>Pseudomonadota</taxon>
        <taxon>Alphaproteobacteria</taxon>
        <taxon>Acetobacterales</taxon>
        <taxon>Acidocellaceae</taxon>
        <taxon>Acidocella</taxon>
    </lineage>
</organism>
<dbReference type="Gene3D" id="3.90.320.10">
    <property type="match status" value="1"/>
</dbReference>
<dbReference type="InterPro" id="IPR038726">
    <property type="entry name" value="PDDEXK_AddAB-type"/>
</dbReference>
<dbReference type="InterPro" id="IPR027417">
    <property type="entry name" value="P-loop_NTPase"/>
</dbReference>
<accession>A0ABQ6A2A6</accession>
<feature type="domain" description="PD-(D/E)XK endonuclease-like" evidence="1">
    <location>
        <begin position="690"/>
        <end position="919"/>
    </location>
</feature>
<dbReference type="RefSeq" id="WP_284256034.1">
    <property type="nucleotide sequence ID" value="NZ_BSOS01000005.1"/>
</dbReference>
<evidence type="ECO:0000259" key="1">
    <source>
        <dbReference type="Pfam" id="PF12705"/>
    </source>
</evidence>
<sequence>MRLGAFTAEAAFLPALAKRWLETGGDSADGLILLPSRRAAQALAGAFLEQNQGKALLLPRIVALGAIDEAGLTLAGALDLPPAIPPMQRQAVLARLILRMNGQDGAPQKLHAAWQLAAELAGLLDEAAYAEVDLAATLPNVVAAELASHWQTTLKFLEIITHLWPGIVAGMGGMDPAARLVALLDAQTAAWGENPPPHRVWMVAAEGNPAIGRLARRVAGLPEGLLLLPGYDFELSEAAWEALDDSHAQGGIARLLAEIGARPAEVTRLPAPASPVPAGRSLVFSRALLPAACLEAWQNTAAFQLAGLSRLEAQEEAQNATAIAMILRDALEVPGRTAALITPDRGLAARVTAALKRFGITADDSAGEPLSQTPPAIFLRLLARAVVSGFAPLPLLALLKHPLAAAGLPPEMCRAHARNLEIHALRGARPGPGFDDIKFRLEQAKLPAVIVFLERLEAMLRPAGLPERSNPAQVLRHLLTVAEALCATPEEPGAARLWPGEAGIALSEIFLQALEVFEDLPDIAGSEAADLLDALLSGAVVRKPRTKDGHPRVAIWGLQEAALQSVDVAVLGGLVEGVWPAPAEPGPWLSRPMRRAAKLPSPEQKIGMAAHGFFSLATCCETVVLAAPARRERAPAVPARWLTRLQAMLHGQGLPAHPAASWSLQLDQPVRLERRERPYPRPPAAARPTRLSISDFATLMADPYAIYARKILRIHEIDPLDEESDQSLFGEIVHKGLEEFYDIPENFAAPDARARLVSALQNAMRERRPRAALDHWWMARLARIADWVLESERARRGAHGAPVDLASEVKAELAVPGGFVLSGRADRIEKRVDGTVSILDYKTGAAPASPEVEAGSAPQLPLEAVMAQAGCFGDEFSGEVAQLAYWKISGRHEAGEVREVKPKKPRVLREMIEDAAHALPQTFAKFADEKTPYLASPHPKRVNKYDVYAGVSRRAEWAGEDDANDGD</sequence>
<dbReference type="Pfam" id="PF12705">
    <property type="entry name" value="PDDEXK_1"/>
    <property type="match status" value="1"/>
</dbReference>
<evidence type="ECO:0000313" key="3">
    <source>
        <dbReference type="Proteomes" id="UP001156641"/>
    </source>
</evidence>
<proteinExistence type="predicted"/>
<gene>
    <name evidence="2" type="ORF">GCM10010909_02110</name>
</gene>
<reference evidence="3" key="1">
    <citation type="journal article" date="2019" name="Int. J. Syst. Evol. Microbiol.">
        <title>The Global Catalogue of Microorganisms (GCM) 10K type strain sequencing project: providing services to taxonomists for standard genome sequencing and annotation.</title>
        <authorList>
            <consortium name="The Broad Institute Genomics Platform"/>
            <consortium name="The Broad Institute Genome Sequencing Center for Infectious Disease"/>
            <person name="Wu L."/>
            <person name="Ma J."/>
        </authorList>
    </citation>
    <scope>NUCLEOTIDE SEQUENCE [LARGE SCALE GENOMIC DNA]</scope>
    <source>
        <strain evidence="3">NBRC 112502</strain>
    </source>
</reference>
<dbReference type="InterPro" id="IPR014153">
    <property type="entry name" value="Ds_break_AddB"/>
</dbReference>
<dbReference type="SUPFAM" id="SSF52540">
    <property type="entry name" value="P-loop containing nucleoside triphosphate hydrolases"/>
    <property type="match status" value="1"/>
</dbReference>
<evidence type="ECO:0000313" key="2">
    <source>
        <dbReference type="EMBL" id="GLR65533.1"/>
    </source>
</evidence>
<name>A0ABQ6A2A6_9PROT</name>
<dbReference type="EMBL" id="BSOS01000005">
    <property type="protein sequence ID" value="GLR65533.1"/>
    <property type="molecule type" value="Genomic_DNA"/>
</dbReference>